<protein>
    <submittedName>
        <fullName evidence="1">Uncharacterized protein</fullName>
    </submittedName>
</protein>
<organism evidence="1 2">
    <name type="scientific">Zootermopsis nevadensis</name>
    <name type="common">Dampwood termite</name>
    <dbReference type="NCBI Taxonomy" id="136037"/>
    <lineage>
        <taxon>Eukaryota</taxon>
        <taxon>Metazoa</taxon>
        <taxon>Ecdysozoa</taxon>
        <taxon>Arthropoda</taxon>
        <taxon>Hexapoda</taxon>
        <taxon>Insecta</taxon>
        <taxon>Pterygota</taxon>
        <taxon>Neoptera</taxon>
        <taxon>Polyneoptera</taxon>
        <taxon>Dictyoptera</taxon>
        <taxon>Blattodea</taxon>
        <taxon>Blattoidea</taxon>
        <taxon>Termitoidae</taxon>
        <taxon>Termopsidae</taxon>
        <taxon>Zootermopsis</taxon>
    </lineage>
</organism>
<dbReference type="EMBL" id="KK852779">
    <property type="protein sequence ID" value="KDR16689.1"/>
    <property type="molecule type" value="Genomic_DNA"/>
</dbReference>
<evidence type="ECO:0000313" key="2">
    <source>
        <dbReference type="Proteomes" id="UP000027135"/>
    </source>
</evidence>
<gene>
    <name evidence="1" type="ORF">L798_09081</name>
</gene>
<name>A0A067R3Q6_ZOONE</name>
<dbReference type="AlphaFoldDB" id="A0A067R3Q6"/>
<reference evidence="1 2" key="1">
    <citation type="journal article" date="2014" name="Nat. Commun.">
        <title>Molecular traces of alternative social organization in a termite genome.</title>
        <authorList>
            <person name="Terrapon N."/>
            <person name="Li C."/>
            <person name="Robertson H.M."/>
            <person name="Ji L."/>
            <person name="Meng X."/>
            <person name="Booth W."/>
            <person name="Chen Z."/>
            <person name="Childers C.P."/>
            <person name="Glastad K.M."/>
            <person name="Gokhale K."/>
            <person name="Gowin J."/>
            <person name="Gronenberg W."/>
            <person name="Hermansen R.A."/>
            <person name="Hu H."/>
            <person name="Hunt B.G."/>
            <person name="Huylmans A.K."/>
            <person name="Khalil S.M."/>
            <person name="Mitchell R.D."/>
            <person name="Munoz-Torres M.C."/>
            <person name="Mustard J.A."/>
            <person name="Pan H."/>
            <person name="Reese J.T."/>
            <person name="Scharf M.E."/>
            <person name="Sun F."/>
            <person name="Vogel H."/>
            <person name="Xiao J."/>
            <person name="Yang W."/>
            <person name="Yang Z."/>
            <person name="Yang Z."/>
            <person name="Zhou J."/>
            <person name="Zhu J."/>
            <person name="Brent C.S."/>
            <person name="Elsik C.G."/>
            <person name="Goodisman M.A."/>
            <person name="Liberles D.A."/>
            <person name="Roe R.M."/>
            <person name="Vargo E.L."/>
            <person name="Vilcinskas A."/>
            <person name="Wang J."/>
            <person name="Bornberg-Bauer E."/>
            <person name="Korb J."/>
            <person name="Zhang G."/>
            <person name="Liebig J."/>
        </authorList>
    </citation>
    <scope>NUCLEOTIDE SEQUENCE [LARGE SCALE GENOMIC DNA]</scope>
    <source>
        <tissue evidence="1">Whole organism</tissue>
    </source>
</reference>
<dbReference type="InParanoid" id="A0A067R3Q6"/>
<dbReference type="Proteomes" id="UP000027135">
    <property type="component" value="Unassembled WGS sequence"/>
</dbReference>
<evidence type="ECO:0000313" key="1">
    <source>
        <dbReference type="EMBL" id="KDR16689.1"/>
    </source>
</evidence>
<keyword evidence="2" id="KW-1185">Reference proteome</keyword>
<proteinExistence type="predicted"/>
<sequence>MLTRDASLGIDMIVEEVVSRDAIVTARRFHVTTDCCSLTLHRNCCCCILNDDRCSLQLPRRHHYTRQHHLLLLIHQVKGHLLVASSKPCRHMQFVACLIQPIARTKSKNTVSTEETPSLLSYY</sequence>
<accession>A0A067R3Q6</accession>